<evidence type="ECO:0000313" key="4">
    <source>
        <dbReference type="Proteomes" id="UP000676565"/>
    </source>
</evidence>
<dbReference type="CDD" id="cd04742">
    <property type="entry name" value="NPD_FabD"/>
    <property type="match status" value="1"/>
</dbReference>
<dbReference type="Proteomes" id="UP000676565">
    <property type="component" value="Unassembled WGS sequence"/>
</dbReference>
<feature type="region of interest" description="Disordered" evidence="1">
    <location>
        <begin position="1"/>
        <end position="32"/>
    </location>
</feature>
<dbReference type="InterPro" id="IPR014179">
    <property type="entry name" value="PfaD-like_TIM-barrel"/>
</dbReference>
<evidence type="ECO:0000313" key="3">
    <source>
        <dbReference type="EMBL" id="MBP3960040.1"/>
    </source>
</evidence>
<feature type="domain" description="[Acyl-carrier-protein] S-malonyltransferase-like inserted helical" evidence="2">
    <location>
        <begin position="396"/>
        <end position="475"/>
    </location>
</feature>
<evidence type="ECO:0000256" key="1">
    <source>
        <dbReference type="SAM" id="MobiDB-lite"/>
    </source>
</evidence>
<dbReference type="Pfam" id="PF03060">
    <property type="entry name" value="NMO"/>
    <property type="match status" value="1"/>
</dbReference>
<comment type="caution">
    <text evidence="3">The sequence shown here is derived from an EMBL/GenBank/DDBJ whole genome shotgun (WGS) entry which is preliminary data.</text>
</comment>
<dbReference type="EMBL" id="JAGKQQ010000001">
    <property type="protein sequence ID" value="MBP3960040.1"/>
    <property type="molecule type" value="Genomic_DNA"/>
</dbReference>
<dbReference type="NCBIfam" id="TIGR02814">
    <property type="entry name" value="pfaD_fam"/>
    <property type="match status" value="1"/>
</dbReference>
<protein>
    <submittedName>
        <fullName evidence="3">PfaD family polyunsaturated fatty acid/polyketide biosynthesis protein</fullName>
    </submittedName>
</protein>
<sequence length="551" mass="58752">MTHSAGTLGSPPALGHWTPTSAPPSGTPDAVRNAISDLHSPVVVVRTGTGFAVARGGSASLGAQPGAKDGYPIAAYLPPLPPEHLGDPAFLRDQSLRYPYMTGAMANGIASAEIVEAMGRAGMLGSFGAAGQSLERITVAIDRLKANLGTLPYCINLIHSPNEPAHEMATAELLLKKGAPLVEASAYLDLTPAIVRYRAAGFRANATGATVPTNRVIAKISRVEVATKFLSPPPEKILRELVSAGHITEQQAALAAKFPVADDVTVEADSGGHTDNRPAITLLPTILALRDRLQAQFQYENPPRVGLAGGIATPASVAGAFAMGAAFVVTGSVNQACVESGSSDPVRKMLAEAGQADVIMAPAADMFEMGVKLQVLKRGTMFAMRAQKLFDLYRGYTSWEAIPEAERVQVEKTHFRAAFPDVWALTREFWAKREPGQLQRAEADPRHRMALVFRWYLGLSSRWANAGEPGRQVDYQVWCGPAMGAFNEWAKGSHLEDPKNRTVVGVALNLLYGACVVTRRAALRQQGVNLPDECFPLAPLATDEVAGRLRA</sequence>
<gene>
    <name evidence="3" type="ORF">J8F10_32840</name>
</gene>
<keyword evidence="4" id="KW-1185">Reference proteome</keyword>
<dbReference type="PANTHER" id="PTHR32332">
    <property type="entry name" value="2-NITROPROPANE DIOXYGENASE"/>
    <property type="match status" value="1"/>
</dbReference>
<evidence type="ECO:0000259" key="2">
    <source>
        <dbReference type="Pfam" id="PF21607"/>
    </source>
</evidence>
<dbReference type="Pfam" id="PF21607">
    <property type="entry name" value="FabD_helical_ins"/>
    <property type="match status" value="1"/>
</dbReference>
<dbReference type="InterPro" id="IPR013785">
    <property type="entry name" value="Aldolase_TIM"/>
</dbReference>
<dbReference type="SUPFAM" id="SSF51412">
    <property type="entry name" value="Inosine monophosphate dehydrogenase (IMPDH)"/>
    <property type="match status" value="1"/>
</dbReference>
<dbReference type="InterPro" id="IPR049489">
    <property type="entry name" value="FabD-like_helical_ins"/>
</dbReference>
<dbReference type="RefSeq" id="WP_210661028.1">
    <property type="nucleotide sequence ID" value="NZ_JAGKQQ010000001.1"/>
</dbReference>
<name>A0ABS5C228_9BACT</name>
<dbReference type="Gene3D" id="3.20.20.70">
    <property type="entry name" value="Aldolase class I"/>
    <property type="match status" value="1"/>
</dbReference>
<reference evidence="3 4" key="1">
    <citation type="submission" date="2021-04" db="EMBL/GenBank/DDBJ databases">
        <authorList>
            <person name="Ivanova A."/>
        </authorList>
    </citation>
    <scope>NUCLEOTIDE SEQUENCE [LARGE SCALE GENOMIC DNA]</scope>
    <source>
        <strain evidence="3 4">G18</strain>
    </source>
</reference>
<accession>A0ABS5C228</accession>
<dbReference type="PANTHER" id="PTHR32332:SF20">
    <property type="entry name" value="2-NITROPROPANE DIOXYGENASE-LIKE PROTEIN"/>
    <property type="match status" value="1"/>
</dbReference>
<organism evidence="3 4">
    <name type="scientific">Gemmata palustris</name>
    <dbReference type="NCBI Taxonomy" id="2822762"/>
    <lineage>
        <taxon>Bacteria</taxon>
        <taxon>Pseudomonadati</taxon>
        <taxon>Planctomycetota</taxon>
        <taxon>Planctomycetia</taxon>
        <taxon>Gemmatales</taxon>
        <taxon>Gemmataceae</taxon>
        <taxon>Gemmata</taxon>
    </lineage>
</organism>
<proteinExistence type="predicted"/>